<dbReference type="GO" id="GO:0051315">
    <property type="term" value="P:attachment of mitotic spindle microtubules to kinetochore"/>
    <property type="evidence" value="ECO:0007669"/>
    <property type="project" value="UniProtKB-UniRule"/>
</dbReference>
<dbReference type="Pfam" id="PF03801">
    <property type="entry name" value="Ndc80_HEC"/>
    <property type="match status" value="1"/>
</dbReference>
<dbReference type="STRING" id="30019.A0A0M4EW06"/>
<keyword evidence="6 11" id="KW-0175">Coiled coil</keyword>
<organism evidence="13 14">
    <name type="scientific">Drosophila busckii</name>
    <name type="common">Fruit fly</name>
    <dbReference type="NCBI Taxonomy" id="30019"/>
    <lineage>
        <taxon>Eukaryota</taxon>
        <taxon>Metazoa</taxon>
        <taxon>Ecdysozoa</taxon>
        <taxon>Arthropoda</taxon>
        <taxon>Hexapoda</taxon>
        <taxon>Insecta</taxon>
        <taxon>Pterygota</taxon>
        <taxon>Neoptera</taxon>
        <taxon>Endopterygota</taxon>
        <taxon>Diptera</taxon>
        <taxon>Brachycera</taxon>
        <taxon>Muscomorpha</taxon>
        <taxon>Ephydroidea</taxon>
        <taxon>Drosophilidae</taxon>
        <taxon>Drosophila</taxon>
    </lineage>
</organism>
<dbReference type="EMBL" id="CP012528">
    <property type="protein sequence ID" value="ALC49547.1"/>
    <property type="molecule type" value="Genomic_DNA"/>
</dbReference>
<evidence type="ECO:0000256" key="1">
    <source>
        <dbReference type="ARBA" id="ARBA00007050"/>
    </source>
</evidence>
<evidence type="ECO:0000313" key="14">
    <source>
        <dbReference type="Proteomes" id="UP000494163"/>
    </source>
</evidence>
<dbReference type="Proteomes" id="UP000494163">
    <property type="component" value="Chromosome X"/>
</dbReference>
<evidence type="ECO:0000256" key="4">
    <source>
        <dbReference type="ARBA" id="ARBA00022776"/>
    </source>
</evidence>
<keyword evidence="9 10" id="KW-0137">Centromere</keyword>
<dbReference type="PANTHER" id="PTHR10643:SF2">
    <property type="entry name" value="KINETOCHORE PROTEIN NDC80 HOMOLOG"/>
    <property type="match status" value="1"/>
</dbReference>
<keyword evidence="4 10" id="KW-0498">Mitosis</keyword>
<sequence>MYKPRRTSEFHDEIREDGGFAKTRQTRSTLRTSSTPMNKAGMLSQWQLQTNSRATYGQERGTPMRTGPPITTAKRSALSFSVTPLRAHQASSVERAGPLHSDKKWVQEQTQIISEHLNEMMHIKPIAGFSTDFFSRGAASLRQMTKKQFVGIVNYFLQFIWPNRKIVDDTKHVEDIISALAKLNYPYQVNKSWLITPTTQSSFGHVIVLFDFLKDFVPELTTEHKAEFPFMETNEHPSYLQNTQDSVMLSTTTATTVQLDEEINFLLFSKSTECFALWDDNKVDEYALLKRKISDQIVQRICGLPDTDTLDADCAKLIEQLQVLDKQLQVPNNLQAELHSALTRKQQLQDELQTLHGKIKSCKEQIKELNARAAQNVNNFKMLDQNLKEVKRHIETQTYTVEQVEQLQVQLVDLKNERQFHVSQLNDLGKHSDKQQVRLSRVKKELLDQVEKYNKQAQNIALDSDIDKTIELKQLVLMLSFPPQLESIQQCRQRLTKLSALLKQHNLQLKERLRQLEPYYNEILLNNEQLEARLTSCKALLKTQEQQLAELQQMCKAKASKWQQYLQQLNDRKAQQATSIIKLQQQNDELTRQLESLKKNNLGIVSAGELRQQEQLKAKDKYIKEQTALLSEIEDKAQQLRMAMEQNEKLLNKAEELLDSIQLTPYQDQLADMFNKKKES</sequence>
<dbReference type="GO" id="GO:0005634">
    <property type="term" value="C:nucleus"/>
    <property type="evidence" value="ECO:0007669"/>
    <property type="project" value="UniProtKB-SubCell"/>
</dbReference>
<keyword evidence="8 10" id="KW-0131">Cell cycle</keyword>
<proteinExistence type="inferred from homology"/>
<feature type="coiled-coil region" evidence="11">
    <location>
        <begin position="404"/>
        <end position="463"/>
    </location>
</feature>
<evidence type="ECO:0000256" key="8">
    <source>
        <dbReference type="ARBA" id="ARBA00023306"/>
    </source>
</evidence>
<dbReference type="InterPro" id="IPR055260">
    <property type="entry name" value="Ndc80_CH"/>
</dbReference>
<protein>
    <recommendedName>
        <fullName evidence="10">Kinetochore protein NDC80</fullName>
    </recommendedName>
</protein>
<feature type="coiled-coil region" evidence="11">
    <location>
        <begin position="338"/>
        <end position="379"/>
    </location>
</feature>
<evidence type="ECO:0000256" key="9">
    <source>
        <dbReference type="ARBA" id="ARBA00023328"/>
    </source>
</evidence>
<dbReference type="OrthoDB" id="7459479at2759"/>
<feature type="coiled-coil region" evidence="11">
    <location>
        <begin position="488"/>
        <end position="664"/>
    </location>
</feature>
<evidence type="ECO:0000256" key="2">
    <source>
        <dbReference type="ARBA" id="ARBA00022454"/>
    </source>
</evidence>
<evidence type="ECO:0000256" key="7">
    <source>
        <dbReference type="ARBA" id="ARBA00023242"/>
    </source>
</evidence>
<evidence type="ECO:0000313" key="13">
    <source>
        <dbReference type="EMBL" id="ALC49547.1"/>
    </source>
</evidence>
<reference evidence="13 14" key="1">
    <citation type="submission" date="2015-08" db="EMBL/GenBank/DDBJ databases">
        <title>Ancestral chromatin configuration constrains chromatin evolution on differentiating sex chromosomes in Drosophila.</title>
        <authorList>
            <person name="Zhou Q."/>
            <person name="Bachtrog D."/>
        </authorList>
    </citation>
    <scope>NUCLEOTIDE SEQUENCE [LARGE SCALE GENOMIC DNA]</scope>
    <source>
        <tissue evidence="13">Whole larvae</tissue>
    </source>
</reference>
<dbReference type="GO" id="GO:0051301">
    <property type="term" value="P:cell division"/>
    <property type="evidence" value="ECO:0007669"/>
    <property type="project" value="UniProtKB-UniRule"/>
</dbReference>
<evidence type="ECO:0000256" key="3">
    <source>
        <dbReference type="ARBA" id="ARBA00022618"/>
    </source>
</evidence>
<dbReference type="GO" id="GO:0031262">
    <property type="term" value="C:Ndc80 complex"/>
    <property type="evidence" value="ECO:0007669"/>
    <property type="project" value="UniProtKB-UniRule"/>
</dbReference>
<evidence type="ECO:0000259" key="12">
    <source>
        <dbReference type="Pfam" id="PF03801"/>
    </source>
</evidence>
<dbReference type="AlphaFoldDB" id="A0A0M4EW06"/>
<dbReference type="OMA" id="NKSWLMT"/>
<comment type="function">
    <text evidence="10">Acts as a component of the essential kinetochore-associated NDC80 complex, which is required for chromosome segregation and spindle checkpoint activity.</text>
</comment>
<dbReference type="InterPro" id="IPR005550">
    <property type="entry name" value="Kinetochore_Ndc80"/>
</dbReference>
<accession>A0A0M4EW06</accession>
<evidence type="ECO:0000256" key="5">
    <source>
        <dbReference type="ARBA" id="ARBA00022838"/>
    </source>
</evidence>
<keyword evidence="5 10" id="KW-0995">Kinetochore</keyword>
<evidence type="ECO:0000256" key="10">
    <source>
        <dbReference type="RuleBase" id="RU368072"/>
    </source>
</evidence>
<comment type="similarity">
    <text evidence="1 10">Belongs to the NDC80/HEC1 family.</text>
</comment>
<dbReference type="Gene3D" id="1.10.418.30">
    <property type="entry name" value="Ncd80 complex, Ncd80 subunit"/>
    <property type="match status" value="1"/>
</dbReference>
<evidence type="ECO:0000256" key="11">
    <source>
        <dbReference type="SAM" id="Coils"/>
    </source>
</evidence>
<feature type="domain" description="Kinetochore protein Ndc80 CH" evidence="12">
    <location>
        <begin position="88"/>
        <end position="213"/>
    </location>
</feature>
<keyword evidence="7 10" id="KW-0539">Nucleus</keyword>
<comment type="subunit">
    <text evidence="10">Component of the NDC80 complex.</text>
</comment>
<dbReference type="PANTHER" id="PTHR10643">
    <property type="entry name" value="KINETOCHORE PROTEIN NDC80"/>
    <property type="match status" value="1"/>
</dbReference>
<dbReference type="InterPro" id="IPR038273">
    <property type="entry name" value="Ndc80_sf"/>
</dbReference>
<evidence type="ECO:0000256" key="6">
    <source>
        <dbReference type="ARBA" id="ARBA00023054"/>
    </source>
</evidence>
<name>A0A0M4EW06_DROBS</name>
<keyword evidence="3 10" id="KW-0132">Cell division</keyword>
<dbReference type="SMR" id="A0A0M4EW06"/>
<comment type="subcellular location">
    <subcellularLocation>
        <location evidence="10">Chromosome</location>
        <location evidence="10">Centromere</location>
        <location evidence="10">Kinetochore</location>
    </subcellularLocation>
    <subcellularLocation>
        <location evidence="10">Nucleus</location>
    </subcellularLocation>
</comment>
<keyword evidence="2 10" id="KW-0158">Chromosome</keyword>
<gene>
    <name evidence="13" type="ORF">Dbus_chrXg1403</name>
</gene>
<keyword evidence="14" id="KW-1185">Reference proteome</keyword>